<dbReference type="AlphaFoldDB" id="A0A0P7EDD5"/>
<protein>
    <submittedName>
        <fullName evidence="1">Uncharacterized protein</fullName>
    </submittedName>
</protein>
<sequence>MTDFYVESKNCKVRTCRVIEGELEDIRFSGELWIDSANFWEQFKRKVEYIENERLAFIIVSDDEVFDVDPDICIADDFATGKSELNRLLAQIDAISSFIKLYPNLSEILTVALSDKPEALYVMEDDSTSEAKSNAIEGCSNGLQAHYLKKTNELKKEG</sequence>
<evidence type="ECO:0000313" key="1">
    <source>
        <dbReference type="EMBL" id="KPM83117.1"/>
    </source>
</evidence>
<name>A0A0P7EDD5_9GAMM</name>
<dbReference type="EMBL" id="LJTC01000008">
    <property type="protein sequence ID" value="KPM83117.1"/>
    <property type="molecule type" value="Genomic_DNA"/>
</dbReference>
<dbReference type="Proteomes" id="UP000050378">
    <property type="component" value="Unassembled WGS sequence"/>
</dbReference>
<accession>A0A0P7EDD5</accession>
<gene>
    <name evidence="1" type="ORF">AOG27_13745</name>
</gene>
<dbReference type="OrthoDB" id="5916792at2"/>
<reference evidence="1 2" key="1">
    <citation type="submission" date="2015-09" db="EMBL/GenBank/DDBJ databases">
        <title>Draft Genome Sequence of Pseudoalteromonas lipolytica UCD-48B.</title>
        <authorList>
            <person name="Krusor M."/>
            <person name="Coil D.A."/>
            <person name="Lang J.M."/>
            <person name="Eisen J.A."/>
            <person name="Alexiev A."/>
        </authorList>
    </citation>
    <scope>NUCLEOTIDE SEQUENCE [LARGE SCALE GENOMIC DNA]</scope>
    <source>
        <strain evidence="1 2">UCD-48B</strain>
    </source>
</reference>
<dbReference type="STRING" id="570156.AOG27_13745"/>
<organism evidence="1 2">
    <name type="scientific">Pseudoalteromonas lipolytica</name>
    <dbReference type="NCBI Taxonomy" id="570156"/>
    <lineage>
        <taxon>Bacteria</taxon>
        <taxon>Pseudomonadati</taxon>
        <taxon>Pseudomonadota</taxon>
        <taxon>Gammaproteobacteria</taxon>
        <taxon>Alteromonadales</taxon>
        <taxon>Pseudoalteromonadaceae</taxon>
        <taxon>Pseudoalteromonas</taxon>
    </lineage>
</organism>
<evidence type="ECO:0000313" key="2">
    <source>
        <dbReference type="Proteomes" id="UP000050378"/>
    </source>
</evidence>
<proteinExistence type="predicted"/>
<dbReference type="PATRIC" id="fig|570156.3.peg.3854"/>
<dbReference type="RefSeq" id="WP_054553575.1">
    <property type="nucleotide sequence ID" value="NZ_LJTC01000008.1"/>
</dbReference>
<comment type="caution">
    <text evidence="1">The sequence shown here is derived from an EMBL/GenBank/DDBJ whole genome shotgun (WGS) entry which is preliminary data.</text>
</comment>